<keyword evidence="3" id="KW-1185">Reference proteome</keyword>
<reference evidence="2 3" key="1">
    <citation type="journal article" date="2023" name="Nucleic Acids Res.">
        <title>The hologenome of Daphnia magna reveals possible DNA methylation and microbiome-mediated evolution of the host genome.</title>
        <authorList>
            <person name="Chaturvedi A."/>
            <person name="Li X."/>
            <person name="Dhandapani V."/>
            <person name="Marshall H."/>
            <person name="Kissane S."/>
            <person name="Cuenca-Cambronero M."/>
            <person name="Asole G."/>
            <person name="Calvet F."/>
            <person name="Ruiz-Romero M."/>
            <person name="Marangio P."/>
            <person name="Guigo R."/>
            <person name="Rago D."/>
            <person name="Mirbahai L."/>
            <person name="Eastwood N."/>
            <person name="Colbourne J.K."/>
            <person name="Zhou J."/>
            <person name="Mallon E."/>
            <person name="Orsini L."/>
        </authorList>
    </citation>
    <scope>NUCLEOTIDE SEQUENCE [LARGE SCALE GENOMIC DNA]</scope>
    <source>
        <strain evidence="2">LRV0_1</strain>
    </source>
</reference>
<evidence type="ECO:0008006" key="4">
    <source>
        <dbReference type="Google" id="ProtNLM"/>
    </source>
</evidence>
<dbReference type="EMBL" id="JAOYFB010000036">
    <property type="protein sequence ID" value="KAK4020639.1"/>
    <property type="molecule type" value="Genomic_DNA"/>
</dbReference>
<dbReference type="Proteomes" id="UP001234178">
    <property type="component" value="Unassembled WGS sequence"/>
</dbReference>
<sequence length="286" mass="31794">MCRSFTSLGLSMFLWLLSNRLGVRIDFCVKPLASRKRSNWTPDVGVASPSCGRICTDPAQMLNDVQSAMPLCGGVSCKLLLPPLLALLLFHSAPSPLLRSGVRGGVVVMMTVHQMELFEIVSQIHFIHDAIGCGRIAGRRILLGFCYLDGRRRDAHTNRFSLFQREVAVIVDGVCAHDALAHRHGLLDGNGRGRGDSRQQTGWFLWDFGVLAGGHQELAIGLPQLVKFSRLRPNDLIFLADDFDDPLLFLTQKTLEVEQFADDGLKLAVFENPQHSHFALFFLHFS</sequence>
<feature type="signal peptide" evidence="1">
    <location>
        <begin position="1"/>
        <end position="22"/>
    </location>
</feature>
<proteinExistence type="predicted"/>
<evidence type="ECO:0000313" key="3">
    <source>
        <dbReference type="Proteomes" id="UP001234178"/>
    </source>
</evidence>
<feature type="chain" id="PRO_5046933104" description="Secreted protein" evidence="1">
    <location>
        <begin position="23"/>
        <end position="286"/>
    </location>
</feature>
<evidence type="ECO:0000313" key="2">
    <source>
        <dbReference type="EMBL" id="KAK4020639.1"/>
    </source>
</evidence>
<comment type="caution">
    <text evidence="2">The sequence shown here is derived from an EMBL/GenBank/DDBJ whole genome shotgun (WGS) entry which is preliminary data.</text>
</comment>
<accession>A0ABR0A6G6</accession>
<name>A0ABR0A6G6_9CRUS</name>
<keyword evidence="1" id="KW-0732">Signal</keyword>
<protein>
    <recommendedName>
        <fullName evidence="4">Secreted protein</fullName>
    </recommendedName>
</protein>
<gene>
    <name evidence="2" type="ORF">OUZ56_002603</name>
</gene>
<evidence type="ECO:0000256" key="1">
    <source>
        <dbReference type="SAM" id="SignalP"/>
    </source>
</evidence>
<organism evidence="2 3">
    <name type="scientific">Daphnia magna</name>
    <dbReference type="NCBI Taxonomy" id="35525"/>
    <lineage>
        <taxon>Eukaryota</taxon>
        <taxon>Metazoa</taxon>
        <taxon>Ecdysozoa</taxon>
        <taxon>Arthropoda</taxon>
        <taxon>Crustacea</taxon>
        <taxon>Branchiopoda</taxon>
        <taxon>Diplostraca</taxon>
        <taxon>Cladocera</taxon>
        <taxon>Anomopoda</taxon>
        <taxon>Daphniidae</taxon>
        <taxon>Daphnia</taxon>
    </lineage>
</organism>